<dbReference type="Proteomes" id="UP001174936">
    <property type="component" value="Unassembled WGS sequence"/>
</dbReference>
<evidence type="ECO:0000313" key="1">
    <source>
        <dbReference type="EMBL" id="KAK0644272.1"/>
    </source>
</evidence>
<reference evidence="1" key="1">
    <citation type="submission" date="2023-06" db="EMBL/GenBank/DDBJ databases">
        <title>Genome-scale phylogeny and comparative genomics of the fungal order Sordariales.</title>
        <authorList>
            <consortium name="Lawrence Berkeley National Laboratory"/>
            <person name="Hensen N."/>
            <person name="Bonometti L."/>
            <person name="Westerberg I."/>
            <person name="Brannstrom I.O."/>
            <person name="Guillou S."/>
            <person name="Cros-Aarteil S."/>
            <person name="Calhoun S."/>
            <person name="Haridas S."/>
            <person name="Kuo A."/>
            <person name="Mondo S."/>
            <person name="Pangilinan J."/>
            <person name="Riley R."/>
            <person name="Labutti K."/>
            <person name="Andreopoulos B."/>
            <person name="Lipzen A."/>
            <person name="Chen C."/>
            <person name="Yanf M."/>
            <person name="Daum C."/>
            <person name="Ng V."/>
            <person name="Clum A."/>
            <person name="Steindorff A."/>
            <person name="Ohm R."/>
            <person name="Martin F."/>
            <person name="Silar P."/>
            <person name="Natvig D."/>
            <person name="Lalanne C."/>
            <person name="Gautier V."/>
            <person name="Ament-Velasquez S.L."/>
            <person name="Kruys A."/>
            <person name="Hutchinson M.I."/>
            <person name="Powell A.J."/>
            <person name="Barry K."/>
            <person name="Miller A.N."/>
            <person name="Grigoriev I.V."/>
            <person name="Debuchy R."/>
            <person name="Gladieux P."/>
            <person name="Thoren M.H."/>
            <person name="Johannesson H."/>
        </authorList>
    </citation>
    <scope>NUCLEOTIDE SEQUENCE</scope>
    <source>
        <strain evidence="1">SMH2532-1</strain>
    </source>
</reference>
<name>A0AA40CMV8_9PEZI</name>
<evidence type="ECO:0000313" key="2">
    <source>
        <dbReference type="Proteomes" id="UP001174936"/>
    </source>
</evidence>
<comment type="caution">
    <text evidence="1">The sequence shown here is derived from an EMBL/GenBank/DDBJ whole genome shotgun (WGS) entry which is preliminary data.</text>
</comment>
<gene>
    <name evidence="1" type="ORF">B0T16DRAFT_495133</name>
</gene>
<dbReference type="EMBL" id="JAULSV010000005">
    <property type="protein sequence ID" value="KAK0644272.1"/>
    <property type="molecule type" value="Genomic_DNA"/>
</dbReference>
<accession>A0AA40CMV8</accession>
<sequence>MLALQQAPVFHHYQQPANYYQPPTMAGSNRLSWFRRSTSSRPQCEKFLLRISCKNCTRRVQEWQQGKDIKRPEFCGIHQSFIEDSGLREAYRYLSEPEPGAKVKAPKFRSDDQLDVKVLEMDVCSFNHRTDNARRLVNQYLGDLEVAQWNGETTLGPINVSSLENKLKATHFQFSWL</sequence>
<proteinExistence type="predicted"/>
<keyword evidence="2" id="KW-1185">Reference proteome</keyword>
<organism evidence="1 2">
    <name type="scientific">Cercophora newfieldiana</name>
    <dbReference type="NCBI Taxonomy" id="92897"/>
    <lineage>
        <taxon>Eukaryota</taxon>
        <taxon>Fungi</taxon>
        <taxon>Dikarya</taxon>
        <taxon>Ascomycota</taxon>
        <taxon>Pezizomycotina</taxon>
        <taxon>Sordariomycetes</taxon>
        <taxon>Sordariomycetidae</taxon>
        <taxon>Sordariales</taxon>
        <taxon>Lasiosphaeriaceae</taxon>
        <taxon>Cercophora</taxon>
    </lineage>
</organism>
<protein>
    <submittedName>
        <fullName evidence="1">Uncharacterized protein</fullName>
    </submittedName>
</protein>
<dbReference type="AlphaFoldDB" id="A0AA40CMV8"/>